<dbReference type="WBParaSite" id="Pan_g15785.t1">
    <property type="protein sequence ID" value="Pan_g15785.t1"/>
    <property type="gene ID" value="Pan_g15785"/>
</dbReference>
<feature type="region of interest" description="Disordered" evidence="1">
    <location>
        <begin position="1"/>
        <end position="55"/>
    </location>
</feature>
<dbReference type="Proteomes" id="UP000492821">
    <property type="component" value="Unassembled WGS sequence"/>
</dbReference>
<evidence type="ECO:0000256" key="1">
    <source>
        <dbReference type="SAM" id="MobiDB-lite"/>
    </source>
</evidence>
<feature type="compositionally biased region" description="Low complexity" evidence="1">
    <location>
        <begin position="38"/>
        <end position="49"/>
    </location>
</feature>
<sequence length="328" mass="35981">MGLSLSRATAVKPSPDKAVMADPMDPPVPPPRHHVANESESGQNGNSNSLADKLDKLSPTDEDLATAEQVISAHMADLDFEEDLYGDDDHPFGYTTRNTHPTANMSNGNNGIGGNPEIQVVKRSILPSRRRKLMNLRYLTRLRGLVKFAQTIWAIMLYTVIQFDGDYYIYAVQKVVCHACPYLIGVNLFIMNGYTAFPHLTIKDVATRNGMLFTELITCACFTAIFMCAAPLRALELIFVKFSLESLFMTVFFQGPLTILLLYDLFGCFGEWSLVGMRPLGQRVAPLATDLPPGGKNPNAGKGIDNGGFIAAGPKRPLNNNNNVLPDV</sequence>
<feature type="transmembrane region" description="Helical" evidence="2">
    <location>
        <begin position="211"/>
        <end position="232"/>
    </location>
</feature>
<keyword evidence="3" id="KW-1185">Reference proteome</keyword>
<protein>
    <submittedName>
        <fullName evidence="4">Ion_trans domain-containing protein</fullName>
    </submittedName>
</protein>
<evidence type="ECO:0000313" key="4">
    <source>
        <dbReference type="WBParaSite" id="Pan_g15785.t1"/>
    </source>
</evidence>
<organism evidence="3 4">
    <name type="scientific">Panagrellus redivivus</name>
    <name type="common">Microworm</name>
    <dbReference type="NCBI Taxonomy" id="6233"/>
    <lineage>
        <taxon>Eukaryota</taxon>
        <taxon>Metazoa</taxon>
        <taxon>Ecdysozoa</taxon>
        <taxon>Nematoda</taxon>
        <taxon>Chromadorea</taxon>
        <taxon>Rhabditida</taxon>
        <taxon>Tylenchina</taxon>
        <taxon>Panagrolaimomorpha</taxon>
        <taxon>Panagrolaimoidea</taxon>
        <taxon>Panagrolaimidae</taxon>
        <taxon>Panagrellus</taxon>
    </lineage>
</organism>
<dbReference type="AlphaFoldDB" id="A0A7E4V2L0"/>
<keyword evidence="2" id="KW-0472">Membrane</keyword>
<keyword evidence="2" id="KW-1133">Transmembrane helix</keyword>
<keyword evidence="2" id="KW-0812">Transmembrane</keyword>
<proteinExistence type="predicted"/>
<reference evidence="3" key="1">
    <citation type="journal article" date="2013" name="Genetics">
        <title>The draft genome and transcriptome of Panagrellus redivivus are shaped by the harsh demands of a free-living lifestyle.</title>
        <authorList>
            <person name="Srinivasan J."/>
            <person name="Dillman A.R."/>
            <person name="Macchietto M.G."/>
            <person name="Heikkinen L."/>
            <person name="Lakso M."/>
            <person name="Fracchia K.M."/>
            <person name="Antoshechkin I."/>
            <person name="Mortazavi A."/>
            <person name="Wong G."/>
            <person name="Sternberg P.W."/>
        </authorList>
    </citation>
    <scope>NUCLEOTIDE SEQUENCE [LARGE SCALE GENOMIC DNA]</scope>
    <source>
        <strain evidence="3">MT8872</strain>
    </source>
</reference>
<feature type="transmembrane region" description="Helical" evidence="2">
    <location>
        <begin position="167"/>
        <end position="190"/>
    </location>
</feature>
<feature type="transmembrane region" description="Helical" evidence="2">
    <location>
        <begin position="252"/>
        <end position="274"/>
    </location>
</feature>
<accession>A0A7E4V2L0</accession>
<feature type="transmembrane region" description="Helical" evidence="2">
    <location>
        <begin position="138"/>
        <end position="161"/>
    </location>
</feature>
<evidence type="ECO:0000256" key="2">
    <source>
        <dbReference type="SAM" id="Phobius"/>
    </source>
</evidence>
<name>A0A7E4V2L0_PANRE</name>
<reference evidence="4" key="2">
    <citation type="submission" date="2020-10" db="UniProtKB">
        <authorList>
            <consortium name="WormBaseParasite"/>
        </authorList>
    </citation>
    <scope>IDENTIFICATION</scope>
</reference>
<evidence type="ECO:0000313" key="3">
    <source>
        <dbReference type="Proteomes" id="UP000492821"/>
    </source>
</evidence>